<gene>
    <name evidence="2" type="ORF">O3P69_019053</name>
</gene>
<evidence type="ECO:0000313" key="2">
    <source>
        <dbReference type="EMBL" id="KAK8383400.1"/>
    </source>
</evidence>
<dbReference type="Proteomes" id="UP001487740">
    <property type="component" value="Unassembled WGS sequence"/>
</dbReference>
<protein>
    <submittedName>
        <fullName evidence="2">Uncharacterized protein</fullName>
    </submittedName>
</protein>
<name>A0AAW0T906_SCYPA</name>
<organism evidence="2 3">
    <name type="scientific">Scylla paramamosain</name>
    <name type="common">Mud crab</name>
    <dbReference type="NCBI Taxonomy" id="85552"/>
    <lineage>
        <taxon>Eukaryota</taxon>
        <taxon>Metazoa</taxon>
        <taxon>Ecdysozoa</taxon>
        <taxon>Arthropoda</taxon>
        <taxon>Crustacea</taxon>
        <taxon>Multicrustacea</taxon>
        <taxon>Malacostraca</taxon>
        <taxon>Eumalacostraca</taxon>
        <taxon>Eucarida</taxon>
        <taxon>Decapoda</taxon>
        <taxon>Pleocyemata</taxon>
        <taxon>Brachyura</taxon>
        <taxon>Eubrachyura</taxon>
        <taxon>Portunoidea</taxon>
        <taxon>Portunidae</taxon>
        <taxon>Portuninae</taxon>
        <taxon>Scylla</taxon>
    </lineage>
</organism>
<sequence>MLVPERQRYQRCEECDQSSTITIPSVSSDFPEIKKLKETDKGIQEGLAIIVEASKERSNIIKENIERNSAFSEKDDKFSGISNHIYKLSASSTGNQIYRVAKRAEIDSAISELDVKNSSTCVQLVFNCSTCVQLCSTCVELVFNEEKCIEFNNEHKTVILQIACQIFSRSLSIYSKKTQTEVVKVVKSDYAKCNKLTFVTRDENEKQKLISGRGIIDDNGEGAKNETVRDAHDEDKGHVRTGERVSLDLTHSYVFSIFRRLEQPVYYALVKNARDKRCPSKLKDRAINPQLDSSVEYAESNKVINDTLDVMLSMSPESFFTNLTRLLDIDSTVLKGDKAAIRDSGSPAKTRTMVSFLGFAENMLRLIISILREKGIDPNNMYLKKSALLLERQGSVDRVFDRVALKRLVASELNGLAVSETMEEEGEDDKERDSGGCSIKKPTTGKIPLPLPLPVKASSKNNQNVENAATKHDNVIEKLVLLDYGHEASRYLRERSERIYEHRS</sequence>
<dbReference type="AlphaFoldDB" id="A0AAW0T906"/>
<evidence type="ECO:0000313" key="3">
    <source>
        <dbReference type="Proteomes" id="UP001487740"/>
    </source>
</evidence>
<comment type="caution">
    <text evidence="2">The sequence shown here is derived from an EMBL/GenBank/DDBJ whole genome shotgun (WGS) entry which is preliminary data.</text>
</comment>
<dbReference type="EMBL" id="JARAKH010000037">
    <property type="protein sequence ID" value="KAK8383400.1"/>
    <property type="molecule type" value="Genomic_DNA"/>
</dbReference>
<evidence type="ECO:0000256" key="1">
    <source>
        <dbReference type="SAM" id="MobiDB-lite"/>
    </source>
</evidence>
<keyword evidence="3" id="KW-1185">Reference proteome</keyword>
<proteinExistence type="predicted"/>
<feature type="region of interest" description="Disordered" evidence="1">
    <location>
        <begin position="419"/>
        <end position="470"/>
    </location>
</feature>
<feature type="compositionally biased region" description="Polar residues" evidence="1">
    <location>
        <begin position="458"/>
        <end position="467"/>
    </location>
</feature>
<reference evidence="2 3" key="1">
    <citation type="submission" date="2023-03" db="EMBL/GenBank/DDBJ databases">
        <title>High-quality genome of Scylla paramamosain provides insights in environmental adaptation.</title>
        <authorList>
            <person name="Zhang L."/>
        </authorList>
    </citation>
    <scope>NUCLEOTIDE SEQUENCE [LARGE SCALE GENOMIC DNA]</scope>
    <source>
        <strain evidence="2">LZ_2023a</strain>
        <tissue evidence="2">Muscle</tissue>
    </source>
</reference>
<accession>A0AAW0T906</accession>